<keyword evidence="9" id="KW-1185">Reference proteome</keyword>
<dbReference type="PANTHER" id="PTHR33841:SF1">
    <property type="entry name" value="DNA METHYLTRANSFERASE A"/>
    <property type="match status" value="1"/>
</dbReference>
<dbReference type="InterPro" id="IPR029063">
    <property type="entry name" value="SAM-dependent_MTases_sf"/>
</dbReference>
<evidence type="ECO:0000313" key="9">
    <source>
        <dbReference type="Proteomes" id="UP001235303"/>
    </source>
</evidence>
<accession>A0ABT7AU94</accession>
<comment type="catalytic activity">
    <reaction evidence="5">
        <text>a 2'-deoxyadenosine in DNA + S-adenosyl-L-methionine = an N(6)-methyl-2'-deoxyadenosine in DNA + S-adenosyl-L-homocysteine + H(+)</text>
        <dbReference type="Rhea" id="RHEA:15197"/>
        <dbReference type="Rhea" id="RHEA-COMP:12418"/>
        <dbReference type="Rhea" id="RHEA-COMP:12419"/>
        <dbReference type="ChEBI" id="CHEBI:15378"/>
        <dbReference type="ChEBI" id="CHEBI:57856"/>
        <dbReference type="ChEBI" id="CHEBI:59789"/>
        <dbReference type="ChEBI" id="CHEBI:90615"/>
        <dbReference type="ChEBI" id="CHEBI:90616"/>
        <dbReference type="EC" id="2.1.1.72"/>
    </reaction>
</comment>
<dbReference type="InterPro" id="IPR002052">
    <property type="entry name" value="DNA_methylase_N6_adenine_CS"/>
</dbReference>
<evidence type="ECO:0000256" key="1">
    <source>
        <dbReference type="ARBA" id="ARBA00011900"/>
    </source>
</evidence>
<dbReference type="EC" id="2.1.1.72" evidence="1"/>
<dbReference type="PRINTS" id="PR00507">
    <property type="entry name" value="N12N6MTFRASE"/>
</dbReference>
<dbReference type="InterPro" id="IPR050953">
    <property type="entry name" value="N4_N6_ade-DNA_methylase"/>
</dbReference>
<dbReference type="Proteomes" id="UP001235303">
    <property type="component" value="Unassembled WGS sequence"/>
</dbReference>
<dbReference type="PROSITE" id="PS00092">
    <property type="entry name" value="N6_MTASE"/>
    <property type="match status" value="1"/>
</dbReference>
<evidence type="ECO:0000256" key="4">
    <source>
        <dbReference type="ARBA" id="ARBA00022691"/>
    </source>
</evidence>
<dbReference type="Gene3D" id="3.40.50.150">
    <property type="entry name" value="Vaccinia Virus protein VP39"/>
    <property type="match status" value="1"/>
</dbReference>
<gene>
    <name evidence="8" type="ORF">PMG71_13440</name>
</gene>
<evidence type="ECO:0000256" key="2">
    <source>
        <dbReference type="ARBA" id="ARBA00022603"/>
    </source>
</evidence>
<dbReference type="PANTHER" id="PTHR33841">
    <property type="entry name" value="DNA METHYLTRANSFERASE YEEA-RELATED"/>
    <property type="match status" value="1"/>
</dbReference>
<feature type="domain" description="Type II methyltransferase M.TaqI-like" evidence="6">
    <location>
        <begin position="769"/>
        <end position="845"/>
    </location>
</feature>
<keyword evidence="4" id="KW-0949">S-adenosyl-L-methionine</keyword>
<evidence type="ECO:0000256" key="5">
    <source>
        <dbReference type="ARBA" id="ARBA00047942"/>
    </source>
</evidence>
<dbReference type="Pfam" id="PF25120">
    <property type="entry name" value="DUF7814"/>
    <property type="match status" value="1"/>
</dbReference>
<protein>
    <recommendedName>
        <fullName evidence="1">site-specific DNA-methyltransferase (adenine-specific)</fullName>
        <ecNumber evidence="1">2.1.1.72</ecNumber>
    </recommendedName>
</protein>
<keyword evidence="2" id="KW-0489">Methyltransferase</keyword>
<dbReference type="InterPro" id="IPR011639">
    <property type="entry name" value="MethylTrfase_TaqI-like_dom"/>
</dbReference>
<sequence>MKLNRKRTENYLKTFDFESLFIEELGWDTLDHLQIPLEVQEQIFPVETIAQKRGFTVYQCVSETIPERKVQKQLDRQLTEYSQSHLLIFTDRAQTKQVWMWVKQEPGQTPKPRFHTYTVGKAAEALIQKLEALAVDISEEEDLTLVDVVQRVKSGFNIEQVTKQFFQDFEGLHQNFCLEIEGIEDSGDRRWYASVLLNRLMFVYFLQRRYFLDGGNSEYLQHKLAECQESDRPFYGFLKDLFFEGFAKLEADRHPEIRQRLGKICYLNGGLFLRHAIEQKYPQIEIKNQAFRHVLDLFSRYSWHLNDRPDAEKESNEINPDVLGYIFEKYINQKEFGAYYTRPQITEYLCDRTINKLILDRVNRRANQAFTDIEQLLEGLDDSLCHLLLKDILPQLSLLDPACGSGAFLVAAMKTLIPIYQQVINRVAHSTDEKLSVDSPKSPLKRETFANAPFFKGGWGDQNIPHNSENGHNSLEYYIKKRIITDNLYGVDIMEEATEIAKLRLFLALVASVERVEDLEPLPNVDFNIMAGNSLMGLIRVDGDAFNRLGAAQKQTSAIEPTQLNLLGKTFIQGNLLNSLAASEYEKILAEKNKSIELYKKHAFLSDEQRDAEERSKDQSILALRNHIDEINRESQVKLNQILLDEFSTKLGIKYEEAQLPGKPKKRVLNRADIDALEPFHWGYHFDKVFARGGFDAIIANPPWEIFKPQAKEFFARYSALVTKNKMDIKTFEKEQEKLLQDPEVAAAWCEYKSQFPHVSLYYRSAQEYQNQISVVNGRKQGTDINLYKLFLERCFHLLRSGGECGIVIPSGIYTDLGTKQLRELLFSQTQVTGLFCFENRKAIFEGVDSRFKFVVLSFEKGGKTQSFPTRFMRHEVQELLDFPGADDIHLDVDLIRRLSPDSLSVMEFKSEMDMQISQKMTRFPLLGETIAGKWNLKLTREFDMTNDSHLFKTEPGEGRLPLYEGKMIHQFTHQFAEPRYWVDEKEGRQAAIGKKGTDSGQILDYQNYRLGFRDVARSTDARTFISTITFGVFHGNKLPNSRIYDAGKRIIKNSELLLLSGILNSFVIDWMTRQKVSSTLNFFYVYSTPVPRLQEGDPWFNPIVERAAKLICTTPEFDDLAAEVGLGSHQNGVTDETERGKLRAELDGIIAHLYGLTATEFAHILTTFPIVADDVKQAALNAYRDLEMREEEPL</sequence>
<evidence type="ECO:0000313" key="8">
    <source>
        <dbReference type="EMBL" id="MDJ1170435.1"/>
    </source>
</evidence>
<dbReference type="Pfam" id="PF07669">
    <property type="entry name" value="Eco57I"/>
    <property type="match status" value="2"/>
</dbReference>
<feature type="domain" description="Type II methyltransferase M.TaqI-like" evidence="6">
    <location>
        <begin position="487"/>
        <end position="715"/>
    </location>
</feature>
<dbReference type="EMBL" id="JAQOSP010000090">
    <property type="protein sequence ID" value="MDJ1170435.1"/>
    <property type="molecule type" value="Genomic_DNA"/>
</dbReference>
<evidence type="ECO:0000259" key="7">
    <source>
        <dbReference type="Pfam" id="PF25120"/>
    </source>
</evidence>
<comment type="caution">
    <text evidence="8">The sequence shown here is derived from an EMBL/GenBank/DDBJ whole genome shotgun (WGS) entry which is preliminary data.</text>
</comment>
<name>A0ABT7AU94_9CYAN</name>
<evidence type="ECO:0000256" key="3">
    <source>
        <dbReference type="ARBA" id="ARBA00022679"/>
    </source>
</evidence>
<organism evidence="8 9">
    <name type="scientific">Roseofilum acuticapitatum BLCC-M154</name>
    <dbReference type="NCBI Taxonomy" id="3022444"/>
    <lineage>
        <taxon>Bacteria</taxon>
        <taxon>Bacillati</taxon>
        <taxon>Cyanobacteriota</taxon>
        <taxon>Cyanophyceae</taxon>
        <taxon>Desertifilales</taxon>
        <taxon>Desertifilaceae</taxon>
        <taxon>Roseofilum</taxon>
        <taxon>Roseofilum acuticapitatum</taxon>
    </lineage>
</organism>
<dbReference type="InterPro" id="IPR056716">
    <property type="entry name" value="DUF7814"/>
</dbReference>
<dbReference type="SUPFAM" id="SSF53335">
    <property type="entry name" value="S-adenosyl-L-methionine-dependent methyltransferases"/>
    <property type="match status" value="1"/>
</dbReference>
<feature type="domain" description="DUF7814" evidence="7">
    <location>
        <begin position="234"/>
        <end position="337"/>
    </location>
</feature>
<keyword evidence="3" id="KW-0808">Transferase</keyword>
<dbReference type="RefSeq" id="WP_283754192.1">
    <property type="nucleotide sequence ID" value="NZ_JAQOSP010000090.1"/>
</dbReference>
<proteinExistence type="predicted"/>
<evidence type="ECO:0000259" key="6">
    <source>
        <dbReference type="Pfam" id="PF07669"/>
    </source>
</evidence>
<reference evidence="8 9" key="1">
    <citation type="submission" date="2023-01" db="EMBL/GenBank/DDBJ databases">
        <title>Novel diversity within Roseofilum (Cyanobacteria; Desertifilaceae) from marine benthic mats with descriptions of four novel species.</title>
        <authorList>
            <person name="Wang Y."/>
            <person name="Berthold D.E."/>
            <person name="Hu J."/>
            <person name="Lefler F.W."/>
            <person name="Laughinghouse H.D. IV."/>
        </authorList>
    </citation>
    <scope>NUCLEOTIDE SEQUENCE [LARGE SCALE GENOMIC DNA]</scope>
    <source>
        <strain evidence="8 9">BLCC-M154</strain>
    </source>
</reference>